<feature type="region of interest" description="Disordered" evidence="2">
    <location>
        <begin position="1"/>
        <end position="25"/>
    </location>
</feature>
<feature type="compositionally biased region" description="Basic and acidic residues" evidence="2">
    <location>
        <begin position="931"/>
        <end position="951"/>
    </location>
</feature>
<comment type="caution">
    <text evidence="4">The sequence shown here is derived from an EMBL/GenBank/DDBJ whole genome shotgun (WGS) entry which is preliminary data.</text>
</comment>
<dbReference type="Gene3D" id="3.30.160.60">
    <property type="entry name" value="Classic Zinc Finger"/>
    <property type="match status" value="3"/>
</dbReference>
<organism evidence="4 5">
    <name type="scientific">Tenebrio molitor</name>
    <name type="common">Yellow mealworm beetle</name>
    <dbReference type="NCBI Taxonomy" id="7067"/>
    <lineage>
        <taxon>Eukaryota</taxon>
        <taxon>Metazoa</taxon>
        <taxon>Ecdysozoa</taxon>
        <taxon>Arthropoda</taxon>
        <taxon>Hexapoda</taxon>
        <taxon>Insecta</taxon>
        <taxon>Pterygota</taxon>
        <taxon>Neoptera</taxon>
        <taxon>Endopterygota</taxon>
        <taxon>Coleoptera</taxon>
        <taxon>Polyphaga</taxon>
        <taxon>Cucujiformia</taxon>
        <taxon>Tenebrionidae</taxon>
        <taxon>Tenebrio</taxon>
    </lineage>
</organism>
<proteinExistence type="predicted"/>
<dbReference type="Gene3D" id="3.90.70.120">
    <property type="match status" value="6"/>
</dbReference>
<dbReference type="InterPro" id="IPR038765">
    <property type="entry name" value="Papain-like_cys_pep_sf"/>
</dbReference>
<dbReference type="Proteomes" id="UP000719412">
    <property type="component" value="Unassembled WGS sequence"/>
</dbReference>
<reference evidence="4" key="2">
    <citation type="submission" date="2021-08" db="EMBL/GenBank/DDBJ databases">
        <authorList>
            <person name="Eriksson T."/>
        </authorList>
    </citation>
    <scope>NUCLEOTIDE SEQUENCE</scope>
    <source>
        <strain evidence="4">Stoneville</strain>
        <tissue evidence="4">Whole head</tissue>
    </source>
</reference>
<feature type="domain" description="C2H2-type" evidence="3">
    <location>
        <begin position="2211"/>
        <end position="2238"/>
    </location>
</feature>
<feature type="compositionally biased region" description="Acidic residues" evidence="2">
    <location>
        <begin position="952"/>
        <end position="969"/>
    </location>
</feature>
<feature type="region of interest" description="Disordered" evidence="2">
    <location>
        <begin position="930"/>
        <end position="1047"/>
    </location>
</feature>
<feature type="domain" description="C2H2-type" evidence="3">
    <location>
        <begin position="2239"/>
        <end position="2266"/>
    </location>
</feature>
<reference evidence="4" key="1">
    <citation type="journal article" date="2020" name="J Insects Food Feed">
        <title>The yellow mealworm (Tenebrio molitor) genome: a resource for the emerging insects as food and feed industry.</title>
        <authorList>
            <person name="Eriksson T."/>
            <person name="Andere A."/>
            <person name="Kelstrup H."/>
            <person name="Emery V."/>
            <person name="Picard C."/>
        </authorList>
    </citation>
    <scope>NUCLEOTIDE SEQUENCE</scope>
    <source>
        <strain evidence="4">Stoneville</strain>
        <tissue evidence="4">Whole head</tissue>
    </source>
</reference>
<dbReference type="SUPFAM" id="SSF54001">
    <property type="entry name" value="Cysteine proteinases"/>
    <property type="match status" value="1"/>
</dbReference>
<feature type="domain" description="C2H2-type" evidence="3">
    <location>
        <begin position="2266"/>
        <end position="2294"/>
    </location>
</feature>
<dbReference type="PROSITE" id="PS50157">
    <property type="entry name" value="ZINC_FINGER_C2H2_2"/>
    <property type="match status" value="4"/>
</dbReference>
<keyword evidence="1" id="KW-0862">Zinc</keyword>
<feature type="compositionally biased region" description="Basic and acidic residues" evidence="2">
    <location>
        <begin position="984"/>
        <end position="1000"/>
    </location>
</feature>
<evidence type="ECO:0000259" key="3">
    <source>
        <dbReference type="PROSITE" id="PS50157"/>
    </source>
</evidence>
<evidence type="ECO:0000313" key="5">
    <source>
        <dbReference type="Proteomes" id="UP000719412"/>
    </source>
</evidence>
<dbReference type="InterPro" id="IPR036236">
    <property type="entry name" value="Znf_C2H2_sf"/>
</dbReference>
<dbReference type="EMBL" id="JABDTM020018632">
    <property type="protein sequence ID" value="KAH0817910.1"/>
    <property type="molecule type" value="Genomic_DNA"/>
</dbReference>
<dbReference type="SMART" id="SM00868">
    <property type="entry name" value="zf-AD"/>
    <property type="match status" value="2"/>
</dbReference>
<evidence type="ECO:0000313" key="4">
    <source>
        <dbReference type="EMBL" id="KAH0817910.1"/>
    </source>
</evidence>
<dbReference type="PANTHER" id="PTHR40552">
    <property type="entry name" value="AT05186P-RELATED"/>
    <property type="match status" value="1"/>
</dbReference>
<dbReference type="PROSITE" id="PS00028">
    <property type="entry name" value="ZINC_FINGER_C2H2_1"/>
    <property type="match status" value="6"/>
</dbReference>
<feature type="domain" description="C2H2-type" evidence="3">
    <location>
        <begin position="2183"/>
        <end position="2206"/>
    </location>
</feature>
<accession>A0A8J6LE63</accession>
<dbReference type="SUPFAM" id="SSF57667">
    <property type="entry name" value="beta-beta-alpha zinc fingers"/>
    <property type="match status" value="3"/>
</dbReference>
<dbReference type="SMART" id="SM00355">
    <property type="entry name" value="ZnF_C2H2"/>
    <property type="match status" value="7"/>
</dbReference>
<dbReference type="InterPro" id="IPR012934">
    <property type="entry name" value="Znf_AD"/>
</dbReference>
<keyword evidence="1" id="KW-0479">Metal-binding</keyword>
<feature type="compositionally biased region" description="Basic and acidic residues" evidence="2">
    <location>
        <begin position="1"/>
        <end position="14"/>
    </location>
</feature>
<dbReference type="GO" id="GO:0005634">
    <property type="term" value="C:nucleus"/>
    <property type="evidence" value="ECO:0007669"/>
    <property type="project" value="InterPro"/>
</dbReference>
<dbReference type="GO" id="GO:0008270">
    <property type="term" value="F:zinc ion binding"/>
    <property type="evidence" value="ECO:0007669"/>
    <property type="project" value="UniProtKB-KW"/>
</dbReference>
<sequence length="2330" mass="267790">MEEKTGEVEEKIQEKPPSPGAKKKELASALTNDWQKLEDGKRVLTGTVSIYHKKFKGHGHQGPAVCIVACAFAFLRKMHTWTMETLDRIVECGDVLYLRSKQVEENRCREKLLPVHIYKYFFLTDIKVSMKVEVDIAHLSLFKDIHIAKNLENHFLNFLVRHPVGVFAFKERYFTFWVYHKFFFLFDPIAHDSKGEPWQGPLTYGYCCLFRFPHLDQLVEKILKFVTLHHKNRILLYPCKVEKATKVNTVPPETLDGDVPFEKIKSPKRSVSKMIKSTPSTVVKEEAKAAPQAGQSGGVEGEQPQKKQLEMSESKIPPERPRLESVTNFQDLMEGKSGILRTYTSQNDPKFSKYGGMQSLANALAALSMLRVVKSKHWRRSTIYQILKLGETFHHEIVNLPVGEVPADVTIDDKKFTPEVQRYEGAIGCLVSTDDNILSLEQALANYLLDNDCVIVETCDHIVAIWKEENRFYIFNPNACDAEGKEVAEGAGVACVMWFTELKDLVAKFLSNIPPQKHKSRFTLCTVVIADVQERAENWYNFKALTLDKWILRGTFSQRDRRFPEERRNVQCTANAAMALAYKELREEQNWDSGVVDDVLVRGDELYRLCVEYLQEKGLYKNSHLMVDEIKRTFDVVDKRINLEIDDCLVNGIINASDDSEIHNLKRGFDEFFSTNEAGIVTANDQSMAVWKKDEAYYYYDSHSRDSDGIACVYGTACILRFLTISELTNMLLTNLGADRQNLYNISRIVVTVIDITDDGVVKPPLHNYQALSDYVAILRSNFSQKHKKFDLNVGKQTVPMGLAALAMNILIPSITWKQDDLDQVLVFGDKLYDKSMEANYVEELPPEMNVDDITTNNVKRDVKIGANLFQMDLEDYSQGNLEDNLKEAMESLDQRCAEEGLDLFQSIIESQYLTVVLWRDDNLYYLFDPQPRDERGQVYGKDDWSAKFDPEGEEYGMEETTEEEGDAAETEHDDKEDDDEDLDRVARNENEEEREKDQVEYEPVPPPPSEDNNEEDEDLNDAMDEEMEGEGGEAPPPPPPFEKKGSDYWRAQEEGGKACVVRFSRLEDLLNHILDNSPPNQRQSVDYVWKTIKITNTPVLHEAQDPEAEEKDEALGDWNDFIEYDRCRWILRGTKTMADSLYPECNRGKQEIPTCIVALAVASSYSMSRYKQVVVDCIMSYGDRLYTVVRRLRMKELKENKNLKLSDEEIEEIVKMAEFNIMHYPTRMCVLDRLSVWRTSLGAVNGDITSTIEEVPNVAAGLTAFFDEHTYGILQCKDYTVAVWRSHDIFYMYDSHPCGPSGFSSPVGVCCITRFCSLEDLADVFVRNLPKIGNHFFVVHAFSFTHGPCPRERQPEEEEKKVLKLGGFAPIMSGKDIIRGSIKHRCTYFTRGVNNQSAPIAFVALAVSLIDHPVTWTKAMVDAILLLGEDLYFESVARLADRFDPWADTLDIQRVNTDFTVGSMKANWAIRFKEQCGLVDAKNSKVLNLRQGLERFFEENSHGILLVQRLVLAIWEQLDNDVMHIYVFDPNSRGATGLPTHGGFACAVRFCNAKIAAEHLMACLIEEDKSAVKFIIVPVEIVIGKFSSKRKKLCKLVSSTRTSQKPWPKPYDGTFVSCPTKAVVLEEKRTLRRICEEETLKKQARHLAELGRLKMYKINPNEYIIRGVRFIRNDMAIPVNYVAFFFMQISDSLDKWMWTSIDMIIQLGHLLYIDSCVAYKPPTSKLTLEYVLRNFRCVDVDVKLKLFRPVVCNAFTKENVVNVLNSCFIRVSSCIFNYDDFLVTVYFKSGFYYLFDPYSRDLNGNRTYDKDGSAMLMKFTDLEYLAEKLVFNLSRPPDEEILNFALVFLETLRCWVDRIASDTLFRQDENRIYNMYRVCDLHFSKYCRVADKTRLKKGSLPTLLMPGYNGKSNAITSQIETFLELQEDEKLLHEEIDIKSEIVSDEEIVECDSQHNKFNCLKSYSRESRQIREVCRICFMPNLDKDLIKLYEGSVEQGEEVKNMLLQVLPGIDLELYPNSAVCVKCKSLLASSVELWNTWQTTEDKIKRLIENQKEMIIYESDLVIVEEIPGVLELSDHNYTKKPKLSIKDIQVSKSSGVRTSESICASLEGRKVPIWGAGPYLCELCGLSLTKLTSFRSHLGRHGIKGSGSRPIMCELCGQIIHGVHNFKRHIHAHNRSVHKCDSCNQVFTKAKFLHCHNRDKHFKLYHQCHICGKRMQRKSSLKTHLLIHGAKKTYACDKCGRKFLLKGALRRHVLKHNDVKLKCEYCGKLIKQKWYLQTHIKMYHTKEGKHTCEFCSRPFWKKFDLDRHRIKRHGWVPNSQGTQKD</sequence>
<name>A0A8J6LE63_TENMO</name>
<keyword evidence="1" id="KW-0863">Zinc-finger</keyword>
<feature type="compositionally biased region" description="Acidic residues" evidence="2">
    <location>
        <begin position="1012"/>
        <end position="1032"/>
    </location>
</feature>
<evidence type="ECO:0000256" key="2">
    <source>
        <dbReference type="SAM" id="MobiDB-lite"/>
    </source>
</evidence>
<feature type="compositionally biased region" description="Basic and acidic residues" evidence="2">
    <location>
        <begin position="303"/>
        <end position="323"/>
    </location>
</feature>
<evidence type="ECO:0000256" key="1">
    <source>
        <dbReference type="PROSITE-ProRule" id="PRU00042"/>
    </source>
</evidence>
<dbReference type="PANTHER" id="PTHR40552:SF6">
    <property type="entry name" value="FI09606P-RELATED"/>
    <property type="match status" value="1"/>
</dbReference>
<dbReference type="InterPro" id="IPR013087">
    <property type="entry name" value="Znf_C2H2_type"/>
</dbReference>
<keyword evidence="5" id="KW-1185">Reference proteome</keyword>
<protein>
    <recommendedName>
        <fullName evidence="3">C2H2-type domain-containing protein</fullName>
    </recommendedName>
</protein>
<feature type="region of interest" description="Disordered" evidence="2">
    <location>
        <begin position="282"/>
        <end position="323"/>
    </location>
</feature>
<gene>
    <name evidence="4" type="ORF">GEV33_004880</name>
</gene>